<name>A0ABR2UK64_9PEZI</name>
<evidence type="ECO:0000313" key="4">
    <source>
        <dbReference type="Proteomes" id="UP001408356"/>
    </source>
</evidence>
<proteinExistence type="predicted"/>
<dbReference type="Pfam" id="PF06985">
    <property type="entry name" value="HET"/>
    <property type="match status" value="1"/>
</dbReference>
<dbReference type="EMBL" id="JARVKF010000419">
    <property type="protein sequence ID" value="KAK9415027.1"/>
    <property type="molecule type" value="Genomic_DNA"/>
</dbReference>
<dbReference type="PANTHER" id="PTHR24148">
    <property type="entry name" value="ANKYRIN REPEAT DOMAIN-CONTAINING PROTEIN 39 HOMOLOG-RELATED"/>
    <property type="match status" value="1"/>
</dbReference>
<organism evidence="3 4">
    <name type="scientific">Seiridium unicorne</name>
    <dbReference type="NCBI Taxonomy" id="138068"/>
    <lineage>
        <taxon>Eukaryota</taxon>
        <taxon>Fungi</taxon>
        <taxon>Dikarya</taxon>
        <taxon>Ascomycota</taxon>
        <taxon>Pezizomycotina</taxon>
        <taxon>Sordariomycetes</taxon>
        <taxon>Xylariomycetidae</taxon>
        <taxon>Amphisphaeriales</taxon>
        <taxon>Sporocadaceae</taxon>
        <taxon>Seiridium</taxon>
    </lineage>
</organism>
<keyword evidence="1" id="KW-0175">Coiled coil</keyword>
<evidence type="ECO:0000313" key="3">
    <source>
        <dbReference type="EMBL" id="KAK9415027.1"/>
    </source>
</evidence>
<evidence type="ECO:0000259" key="2">
    <source>
        <dbReference type="Pfam" id="PF06985"/>
    </source>
</evidence>
<feature type="coiled-coil region" evidence="1">
    <location>
        <begin position="40"/>
        <end position="67"/>
    </location>
</feature>
<gene>
    <name evidence="3" type="ORF">SUNI508_10632</name>
</gene>
<dbReference type="Proteomes" id="UP001408356">
    <property type="component" value="Unassembled WGS sequence"/>
</dbReference>
<dbReference type="InterPro" id="IPR010730">
    <property type="entry name" value="HET"/>
</dbReference>
<protein>
    <recommendedName>
        <fullName evidence="2">Heterokaryon incompatibility domain-containing protein</fullName>
    </recommendedName>
</protein>
<feature type="domain" description="Heterokaryon incompatibility" evidence="2">
    <location>
        <begin position="110"/>
        <end position="263"/>
    </location>
</feature>
<dbReference type="InterPro" id="IPR052895">
    <property type="entry name" value="HetReg/Transcr_Mod"/>
</dbReference>
<reference evidence="3 4" key="1">
    <citation type="journal article" date="2024" name="J. Plant Pathol.">
        <title>Sequence and assembly of the genome of Seiridium unicorne, isolate CBS 538.82, causal agent of cypress canker disease.</title>
        <authorList>
            <person name="Scali E."/>
            <person name="Rocca G.D."/>
            <person name="Danti R."/>
            <person name="Garbelotto M."/>
            <person name="Barberini S."/>
            <person name="Baroncelli R."/>
            <person name="Emiliani G."/>
        </authorList>
    </citation>
    <scope>NUCLEOTIDE SEQUENCE [LARGE SCALE GENOMIC DNA]</scope>
    <source>
        <strain evidence="3 4">BM-138-508</strain>
    </source>
</reference>
<accession>A0ABR2UK64</accession>
<comment type="caution">
    <text evidence="3">The sequence shown here is derived from an EMBL/GenBank/DDBJ whole genome shotgun (WGS) entry which is preliminary data.</text>
</comment>
<sequence>MPTGQTSPIWPTKPLSEEGPTVRRLDELLFEVTISRQNRINLFSDAIERLTKNRDEAEITLQNLRTWSPELAKAFKIRDPETVLNTSFRLVCESDLGYVPFDSENVIRQFLAVSYCWRHDDQDWPADSSRPYEPWPFSQPFVEAVLAERGVHSDSPERNEHFRREGIWIDQMCIRQNDEIEKQQSIAMMDMIYDRCRKLMILLEDVTFTPDEIRVIDKYNNPKPKDIDDATWKPDDMDIPHIASLCAKVENSRWWSRSWCWHEFEVNRPWSDMRHHYYAHNAVFIVNNGSPPSNGLATYSLKYLTLQAARNASMNYANNTLKEFSIHKTLRWSIGENKTSPYYDPPQRGRGSERSSLMTRYFVVSDTQCTIASDVISIIINLGGLAIYLVPQFKEQHEVFFVAAMLALACGERRPLTWMHNTSVKDVSTLGDERSRGDDTSWLSRPLGGLDTALPKFNVGSVKGVHKVTQQHIELDLLFFDAPIHAITNEEIGATLGVFPETPIRSRVIKFQDMRFSEDTFAKNDDENYDKPRRRFLVAACKDGLAGIRRLWALLDKEVVQPSFNNIRFEPFVGDEALRPGARKLLSDLSRPAYVPPHVPPSQASDDEDVLLSLLTFITDSRASYLITPLPASIQCNNGHAVIGPPVLRNPSYHRVQDRCRLAIPTDLIDYPSNVSRVWFLLPLEEWENITGGKNDPRQNDAELIKSRNSRWKLVGKSLLLGEPRPFLPAENDMDAENRLLTSRERQLVYG</sequence>
<dbReference type="PANTHER" id="PTHR24148:SF73">
    <property type="entry name" value="HET DOMAIN PROTEIN (AFU_ORTHOLOGUE AFUA_8G01020)"/>
    <property type="match status" value="1"/>
</dbReference>
<evidence type="ECO:0000256" key="1">
    <source>
        <dbReference type="SAM" id="Coils"/>
    </source>
</evidence>
<keyword evidence="4" id="KW-1185">Reference proteome</keyword>